<dbReference type="InterPro" id="IPR038763">
    <property type="entry name" value="DHH_sf"/>
</dbReference>
<organism evidence="1 2">
    <name type="scientific">Acetivibrio straminisolvens JCM 21531</name>
    <dbReference type="NCBI Taxonomy" id="1294263"/>
    <lineage>
        <taxon>Bacteria</taxon>
        <taxon>Bacillati</taxon>
        <taxon>Bacillota</taxon>
        <taxon>Clostridia</taxon>
        <taxon>Eubacteriales</taxon>
        <taxon>Oscillospiraceae</taxon>
        <taxon>Acetivibrio</taxon>
    </lineage>
</organism>
<sequence>MIENEIISLIKNADRIAILPHVSADGDAMGSSLALALALKKLNKNQ</sequence>
<dbReference type="Proteomes" id="UP000019109">
    <property type="component" value="Unassembled WGS sequence"/>
</dbReference>
<dbReference type="STRING" id="1294263.JCM21531_891"/>
<gene>
    <name evidence="1" type="ORF">JCM21531_891</name>
</gene>
<protein>
    <submittedName>
        <fullName evidence="1">3'-to-5' oligoribonuclease A</fullName>
    </submittedName>
</protein>
<comment type="caution">
    <text evidence="1">The sequence shown here is derived from an EMBL/GenBank/DDBJ whole genome shotgun (WGS) entry which is preliminary data.</text>
</comment>
<dbReference type="Gene3D" id="3.90.1640.10">
    <property type="entry name" value="inorganic pyrophosphatase (n-terminal core)"/>
    <property type="match status" value="1"/>
</dbReference>
<accession>W4V454</accession>
<keyword evidence="2" id="KW-1185">Reference proteome</keyword>
<dbReference type="AlphaFoldDB" id="W4V454"/>
<evidence type="ECO:0000313" key="1">
    <source>
        <dbReference type="EMBL" id="GAE87519.1"/>
    </source>
</evidence>
<name>W4V454_9FIRM</name>
<evidence type="ECO:0000313" key="2">
    <source>
        <dbReference type="Proteomes" id="UP000019109"/>
    </source>
</evidence>
<dbReference type="SUPFAM" id="SSF64182">
    <property type="entry name" value="DHH phosphoesterases"/>
    <property type="match status" value="1"/>
</dbReference>
<reference evidence="1" key="1">
    <citation type="journal article" date="2014" name="Genome Announc.">
        <title>Draft Genome Sequence of Clostridium straminisolvens Strain JCM 21531T, Isolated from a Cellulose-Degrading Bacterial Community.</title>
        <authorList>
            <person name="Yuki M."/>
            <person name="Oshima K."/>
            <person name="Suda W."/>
            <person name="Sakamoto M."/>
            <person name="Kitamura K."/>
            <person name="Iida T."/>
            <person name="Hattori M."/>
            <person name="Ohkuma M."/>
        </authorList>
    </citation>
    <scope>NUCLEOTIDE SEQUENCE [LARGE SCALE GENOMIC DNA]</scope>
    <source>
        <strain evidence="1">JCM 21531</strain>
    </source>
</reference>
<dbReference type="EMBL" id="BAVR01000007">
    <property type="protein sequence ID" value="GAE87519.1"/>
    <property type="molecule type" value="Genomic_DNA"/>
</dbReference>
<proteinExistence type="predicted"/>